<dbReference type="InterPro" id="IPR048395">
    <property type="entry name" value="Glyco_hydro_31_C"/>
</dbReference>
<keyword evidence="2" id="KW-0326">Glycosidase</keyword>
<feature type="domain" description="Glycosyl hydrolase family 31 C-terminal" evidence="6">
    <location>
        <begin position="687"/>
        <end position="773"/>
    </location>
</feature>
<dbReference type="OrthoDB" id="176168at2"/>
<gene>
    <name evidence="7" type="ORF">LK07_01735</name>
</gene>
<dbReference type="PANTHER" id="PTHR43863">
    <property type="entry name" value="HYDROLASE, PUTATIVE (AFU_ORTHOLOGUE AFUA_1G03140)-RELATED"/>
    <property type="match status" value="1"/>
</dbReference>
<feature type="domain" description="DUF5110" evidence="5">
    <location>
        <begin position="790"/>
        <end position="862"/>
    </location>
</feature>
<dbReference type="SUPFAM" id="SSF74650">
    <property type="entry name" value="Galactose mutarotase-like"/>
    <property type="match status" value="1"/>
</dbReference>
<dbReference type="STRING" id="1355015.LK06_000655"/>
<dbReference type="Proteomes" id="UP000031501">
    <property type="component" value="Chromosome"/>
</dbReference>
<dbReference type="GO" id="GO:0004553">
    <property type="term" value="F:hydrolase activity, hydrolyzing O-glycosyl compounds"/>
    <property type="evidence" value="ECO:0007669"/>
    <property type="project" value="InterPro"/>
</dbReference>
<dbReference type="Pfam" id="PF01055">
    <property type="entry name" value="Glyco_hydro_31_2nd"/>
    <property type="match status" value="1"/>
</dbReference>
<dbReference type="InterPro" id="IPR011013">
    <property type="entry name" value="Gal_mutarotase_sf_dom"/>
</dbReference>
<evidence type="ECO:0000313" key="8">
    <source>
        <dbReference type="Proteomes" id="UP000031501"/>
    </source>
</evidence>
<dbReference type="SUPFAM" id="SSF51445">
    <property type="entry name" value="(Trans)glycosidases"/>
    <property type="match status" value="1"/>
</dbReference>
<dbReference type="InterPro" id="IPR017853">
    <property type="entry name" value="GH"/>
</dbReference>
<dbReference type="GO" id="GO:0005975">
    <property type="term" value="P:carbohydrate metabolic process"/>
    <property type="evidence" value="ECO:0007669"/>
    <property type="project" value="InterPro"/>
</dbReference>
<dbReference type="Pfam" id="PF21365">
    <property type="entry name" value="Glyco_hydro_31_3rd"/>
    <property type="match status" value="1"/>
</dbReference>
<evidence type="ECO:0000313" key="7">
    <source>
        <dbReference type="EMBL" id="ASN22953.1"/>
    </source>
</evidence>
<dbReference type="EMBL" id="CP022433">
    <property type="protein sequence ID" value="ASN22953.1"/>
    <property type="molecule type" value="Genomic_DNA"/>
</dbReference>
<dbReference type="Gene3D" id="2.60.40.1760">
    <property type="entry name" value="glycosyl hydrolase (family 31)"/>
    <property type="match status" value="1"/>
</dbReference>
<organism evidence="7 8">
    <name type="scientific">Streptomyces pluripotens</name>
    <dbReference type="NCBI Taxonomy" id="1355015"/>
    <lineage>
        <taxon>Bacteria</taxon>
        <taxon>Bacillati</taxon>
        <taxon>Actinomycetota</taxon>
        <taxon>Actinomycetes</taxon>
        <taxon>Kitasatosporales</taxon>
        <taxon>Streptomycetaceae</taxon>
        <taxon>Streptomyces</taxon>
    </lineage>
</organism>
<keyword evidence="8" id="KW-1185">Reference proteome</keyword>
<evidence type="ECO:0000259" key="5">
    <source>
        <dbReference type="Pfam" id="PF17137"/>
    </source>
</evidence>
<dbReference type="AlphaFoldDB" id="A0A221NSH7"/>
<evidence type="ECO:0000259" key="4">
    <source>
        <dbReference type="Pfam" id="PF13802"/>
    </source>
</evidence>
<accession>A0A221NSH7</accession>
<name>A0A221NSH7_9ACTN</name>
<comment type="similarity">
    <text evidence="1 2">Belongs to the glycosyl hydrolase 31 family.</text>
</comment>
<dbReference type="InterPro" id="IPR051816">
    <property type="entry name" value="Glycosyl_Hydrolase_31"/>
</dbReference>
<dbReference type="InterPro" id="IPR033403">
    <property type="entry name" value="DUF5110"/>
</dbReference>
<dbReference type="Pfam" id="PF13802">
    <property type="entry name" value="Gal_mutarotas_2"/>
    <property type="match status" value="1"/>
</dbReference>
<dbReference type="GO" id="GO:0030246">
    <property type="term" value="F:carbohydrate binding"/>
    <property type="evidence" value="ECO:0007669"/>
    <property type="project" value="InterPro"/>
</dbReference>
<dbReference type="InterPro" id="IPR025887">
    <property type="entry name" value="Glyco_hydro_31_N_dom"/>
</dbReference>
<feature type="domain" description="Glycoside hydrolase family 31 TIM barrel" evidence="3">
    <location>
        <begin position="543"/>
        <end position="676"/>
    </location>
</feature>
<dbReference type="Pfam" id="PF17137">
    <property type="entry name" value="DUF5110"/>
    <property type="match status" value="1"/>
</dbReference>
<dbReference type="CDD" id="cd14752">
    <property type="entry name" value="GH31_N"/>
    <property type="match status" value="1"/>
</dbReference>
<protein>
    <submittedName>
        <fullName evidence="7">Glycoside hydrolase</fullName>
    </submittedName>
</protein>
<proteinExistence type="inferred from homology"/>
<evidence type="ECO:0000259" key="6">
    <source>
        <dbReference type="Pfam" id="PF21365"/>
    </source>
</evidence>
<evidence type="ECO:0000256" key="1">
    <source>
        <dbReference type="ARBA" id="ARBA00007806"/>
    </source>
</evidence>
<evidence type="ECO:0000259" key="3">
    <source>
        <dbReference type="Pfam" id="PF01055"/>
    </source>
</evidence>
<sequence>MREVAQLELFSIASKQDCERSPSIREYARGAVPPVRRLRHRVPWPVCIPLGLVAALTATVLAAPAPADAATGAVLDPAHSNVEWHSPVYPRGTGGGPESCPDAAADPDNKVCDRFDLTVSVPDGYWDDNPEGGVPLSVRWEHPTDDFDVYVYDDRGKQVASSAGTADPEATVIPRASGTYRVVVVPYEVHGNSFTGAAYLPATTDAGDLTSFSGGRGSYTIRAGRLKARVDFLTGGQLRLQADPTGSLSDPAGTAIVRKQPALQRHTSSFDTGDYYGIRSPQAVLRVYKEPLRFGLYKPDNRTRIWQEDKPLRWSTGGMRQSLMRGRDEQFFGGGEQNGSFSHRGQTMYVANSFDWNEGGYNNSQPFYLSSAGYGVFRNTFAPGVYAFGSPVTTGQQERRLDAYYFLGDAKQVIDTYTALVGKPFMPPLYGLEPGDSDCYLHNANRGERHTLDALKIADGYTKHRMPLGWMLVNDGYGCGYENLTRTAQGLHEHHAQLGLWTQDGIDRLADQVRAGQRVAKLDVAWVGNGYKFALDACDSAKKGIEDNSDARGFVWLPVSWAGAQRCGVLWSGDQKASWDYIRWQIPTYAGATMSGIAYNTGDVGSIYRHDAKMYTRDLQWKALLPTIMTMDGWASDLTTGKPADQQPWLDGEPYTSVNRTYLQLKERLLPYMYTLSAGASKTGVGAVRPLWLEYPDDPGTLSKNATYEFLSGPDFLVAPVYRDTDTRDGIYLPKGTWTDYWTGRTYRGPTTLNGYHAPLDTLPLFVREGAIIPMWPKGTMSWQTRDRHELDWDLYPAARGTSHYQLYEDDGVSRDFAKGAAATQRVSMHAGARVTTLRIGASRGAYAGKPDARAYRFTVHGTSAPTRVLFAGRRLPRSAWSYDAGRGITTVTTPNVPLDRGFNLRLVNRR</sequence>
<dbReference type="Gene3D" id="3.20.20.80">
    <property type="entry name" value="Glycosidases"/>
    <property type="match status" value="1"/>
</dbReference>
<dbReference type="InterPro" id="IPR013780">
    <property type="entry name" value="Glyco_hydro_b"/>
</dbReference>
<evidence type="ECO:0000256" key="2">
    <source>
        <dbReference type="RuleBase" id="RU361185"/>
    </source>
</evidence>
<dbReference type="KEGG" id="splu:LK06_000655"/>
<feature type="domain" description="Glycoside hydrolase family 31 N-terminal" evidence="4">
    <location>
        <begin position="228"/>
        <end position="383"/>
    </location>
</feature>
<dbReference type="SUPFAM" id="SSF51011">
    <property type="entry name" value="Glycosyl hydrolase domain"/>
    <property type="match status" value="1"/>
</dbReference>
<reference evidence="7 8" key="1">
    <citation type="submission" date="2017-07" db="EMBL/GenBank/DDBJ databases">
        <title>Genome sequence of Streptomyces pluripotens MUSC 137T.</title>
        <authorList>
            <person name="Ser H.-L."/>
            <person name="Lee L.-H."/>
        </authorList>
    </citation>
    <scope>NUCLEOTIDE SEQUENCE [LARGE SCALE GENOMIC DNA]</scope>
    <source>
        <strain evidence="7 8">MUSC 137</strain>
    </source>
</reference>
<dbReference type="PANTHER" id="PTHR43863:SF2">
    <property type="entry name" value="MALTASE-GLUCOAMYLASE"/>
    <property type="match status" value="1"/>
</dbReference>
<dbReference type="Gene3D" id="2.60.40.1180">
    <property type="entry name" value="Golgi alpha-mannosidase II"/>
    <property type="match status" value="2"/>
</dbReference>
<dbReference type="InterPro" id="IPR000322">
    <property type="entry name" value="Glyco_hydro_31_TIM"/>
</dbReference>
<keyword evidence="2 7" id="KW-0378">Hydrolase</keyword>
<dbReference type="Gene3D" id="2.60.120.380">
    <property type="match status" value="1"/>
</dbReference>